<protein>
    <submittedName>
        <fullName evidence="2">DnaJ heat shock protein family (Hsp40) member C7</fullName>
    </submittedName>
</protein>
<organism evidence="2 4">
    <name type="scientific">Mus musculus</name>
    <name type="common">Mouse</name>
    <dbReference type="NCBI Taxonomy" id="10090"/>
    <lineage>
        <taxon>Eukaryota</taxon>
        <taxon>Metazoa</taxon>
        <taxon>Chordata</taxon>
        <taxon>Craniata</taxon>
        <taxon>Vertebrata</taxon>
        <taxon>Euteleostomi</taxon>
        <taxon>Mammalia</taxon>
        <taxon>Eutheria</taxon>
        <taxon>Euarchontoglires</taxon>
        <taxon>Glires</taxon>
        <taxon>Rodentia</taxon>
        <taxon>Myomorpha</taxon>
        <taxon>Muroidea</taxon>
        <taxon>Muridae</taxon>
        <taxon>Murinae</taxon>
        <taxon>Mus</taxon>
        <taxon>Mus</taxon>
    </lineage>
</organism>
<dbReference type="Pfam" id="PF13414">
    <property type="entry name" value="TPR_11"/>
    <property type="match status" value="1"/>
</dbReference>
<dbReference type="SUPFAM" id="SSF48452">
    <property type="entry name" value="TPR-like"/>
    <property type="match status" value="1"/>
</dbReference>
<dbReference type="InterPro" id="IPR052758">
    <property type="entry name" value="SRC_co-chaperone"/>
</dbReference>
<dbReference type="GeneTree" id="ENSGT00940000155338"/>
<reference evidence="2 4" key="1">
    <citation type="journal article" date="2009" name="PLoS Biol.">
        <title>Lineage-specific biology revealed by a finished genome assembly of the mouse.</title>
        <authorList>
            <consortium name="Mouse Genome Sequencing Consortium"/>
            <person name="Church D.M."/>
            <person name="Goodstadt L."/>
            <person name="Hillier L.W."/>
            <person name="Zody M.C."/>
            <person name="Goldstein S."/>
            <person name="She X."/>
            <person name="Bult C.J."/>
            <person name="Agarwala R."/>
            <person name="Cherry J.L."/>
            <person name="DiCuccio M."/>
            <person name="Hlavina W."/>
            <person name="Kapustin Y."/>
            <person name="Meric P."/>
            <person name="Maglott D."/>
            <person name="Birtle Z."/>
            <person name="Marques A.C."/>
            <person name="Graves T."/>
            <person name="Zhou S."/>
            <person name="Teague B."/>
            <person name="Potamousis K."/>
            <person name="Churas C."/>
            <person name="Place M."/>
            <person name="Herschleb J."/>
            <person name="Runnheim R."/>
            <person name="Forrest D."/>
            <person name="Amos-Landgraf J."/>
            <person name="Schwartz D.C."/>
            <person name="Cheng Z."/>
            <person name="Lindblad-Toh K."/>
            <person name="Eichler E.E."/>
            <person name="Ponting C.P."/>
        </authorList>
    </citation>
    <scope>NUCLEOTIDE SEQUENCE [LARGE SCALE GENOMIC DNA]</scope>
    <source>
        <strain evidence="2 4">C57BL/6J</strain>
    </source>
</reference>
<feature type="repeat" description="TPR" evidence="1">
    <location>
        <begin position="28"/>
        <end position="61"/>
    </location>
</feature>
<dbReference type="PANTHER" id="PTHR44200">
    <property type="entry name" value="DNAJ HOMOLOG SUBFAMILY C MEMBER 7"/>
    <property type="match status" value="1"/>
</dbReference>
<dbReference type="AGR" id="MGI:1928373"/>
<dbReference type="InterPro" id="IPR019734">
    <property type="entry name" value="TPR_rpt"/>
</dbReference>
<accession>A0A6I8MWZ5</accession>
<evidence type="ECO:0000313" key="2">
    <source>
        <dbReference type="Ensembl" id="ENSMUSP00000159325.2"/>
    </source>
</evidence>
<keyword evidence="1" id="KW-0802">TPR repeat</keyword>
<dbReference type="PANTHER" id="PTHR44200:SF1">
    <property type="entry name" value="DNAJ HOMOLOG SUBFAMILY C MEMBER 7"/>
    <property type="match status" value="1"/>
</dbReference>
<reference evidence="2" key="3">
    <citation type="submission" date="2025-05" db="UniProtKB">
        <authorList>
            <consortium name="Ensembl"/>
        </authorList>
    </citation>
    <scope>IDENTIFICATION</scope>
    <source>
        <strain evidence="2">C57BL/6J</strain>
    </source>
</reference>
<reference evidence="2" key="2">
    <citation type="journal article" date="2011" name="PLoS Biol.">
        <title>Modernizing reference genome assemblies.</title>
        <authorList>
            <person name="Church D.M."/>
            <person name="Schneider V.A."/>
            <person name="Graves T."/>
            <person name="Auger K."/>
            <person name="Cunningham F."/>
            <person name="Bouk N."/>
            <person name="Chen H.C."/>
            <person name="Agarwala R."/>
            <person name="McLaren W.M."/>
            <person name="Ritchie G.R."/>
            <person name="Albracht D."/>
            <person name="Kremitzki M."/>
            <person name="Rock S."/>
            <person name="Kotkiewicz H."/>
            <person name="Kremitzki C."/>
            <person name="Wollam A."/>
            <person name="Trani L."/>
            <person name="Fulton L."/>
            <person name="Fulton R."/>
            <person name="Matthews L."/>
            <person name="Whitehead S."/>
            <person name="Chow W."/>
            <person name="Torrance J."/>
            <person name="Dunn M."/>
            <person name="Harden G."/>
            <person name="Threadgold G."/>
            <person name="Wood J."/>
            <person name="Collins J."/>
            <person name="Heath P."/>
            <person name="Griffiths G."/>
            <person name="Pelan S."/>
            <person name="Grafham D."/>
            <person name="Eichler E.E."/>
            <person name="Weinstock G."/>
            <person name="Mardis E.R."/>
            <person name="Wilson R.K."/>
            <person name="Howe K."/>
            <person name="Flicek P."/>
            <person name="Hubbard T."/>
        </authorList>
    </citation>
    <scope>NUCLEOTIDE SEQUENCE [LARGE SCALE GENOMIC DNA]</scope>
    <source>
        <strain evidence="2">C57BL/6J</strain>
    </source>
</reference>
<dbReference type="ExpressionAtlas" id="A0A6I8MWZ5">
    <property type="expression patterns" value="baseline and differential"/>
</dbReference>
<evidence type="ECO:0000313" key="3">
    <source>
        <dbReference type="MGI" id="MGI:1928373"/>
    </source>
</evidence>
<dbReference type="MGI" id="MGI:1928373">
    <property type="gene designation" value="Dnajc7"/>
</dbReference>
<gene>
    <name evidence="2 3" type="primary">Dnajc7</name>
</gene>
<dbReference type="Ensembl" id="ENSMUST00000239479.2">
    <property type="protein sequence ID" value="ENSMUSP00000159325.2"/>
    <property type="gene ID" value="ENSMUSG00000014195.17"/>
</dbReference>
<sequence>MAATAECDVVMAATEPELLEDEDAKREAESFKEQGNAYYAKKDYNEAYNYYTKAIDMCPNNASYYGNRAATLMMLGRFREALGDAQQSVRDTSEKASATSHLGMQWRHVVVSKEP</sequence>
<keyword evidence="5 6" id="KW-1267">Proteomics identification</keyword>
<dbReference type="PROSITE" id="PS50293">
    <property type="entry name" value="TPR_REGION"/>
    <property type="match status" value="1"/>
</dbReference>
<dbReference type="Bgee" id="ENSMUSG00000014195">
    <property type="expression patterns" value="Expressed in floor plate of midbrain and 269 other cell types or tissues"/>
</dbReference>
<keyword evidence="4" id="KW-1185">Reference proteome</keyword>
<dbReference type="Antibodypedia" id="8072">
    <property type="antibodies" value="225 antibodies from 28 providers"/>
</dbReference>
<dbReference type="Gene3D" id="1.25.40.10">
    <property type="entry name" value="Tetratricopeptide repeat domain"/>
    <property type="match status" value="1"/>
</dbReference>
<evidence type="ECO:0000313" key="4">
    <source>
        <dbReference type="Proteomes" id="UP000000589"/>
    </source>
</evidence>
<evidence type="ECO:0000256" key="1">
    <source>
        <dbReference type="PROSITE-ProRule" id="PRU00339"/>
    </source>
</evidence>
<dbReference type="InterPro" id="IPR011990">
    <property type="entry name" value="TPR-like_helical_dom_sf"/>
</dbReference>
<dbReference type="SMART" id="SM00028">
    <property type="entry name" value="TPR"/>
    <property type="match status" value="2"/>
</dbReference>
<dbReference type="SMR" id="A0A6I8MWZ5"/>
<dbReference type="PROSITE" id="PS50005">
    <property type="entry name" value="TPR"/>
    <property type="match status" value="1"/>
</dbReference>
<name>A0A6I8MWZ5_MOUSE</name>
<evidence type="ECO:0007829" key="5">
    <source>
        <dbReference type="PeptideAtlas" id="A0A6I8MWZ5"/>
    </source>
</evidence>
<proteinExistence type="evidence at protein level"/>
<dbReference type="Ensembl" id="ENSMUST00000239499.2">
    <property type="protein sequence ID" value="ENSMUSP00000159331.2"/>
    <property type="gene ID" value="ENSMUSG00000014195.17"/>
</dbReference>
<dbReference type="AlphaFoldDB" id="A0A6I8MWZ5"/>
<dbReference type="Proteomes" id="UP000000589">
    <property type="component" value="Chromosome 11"/>
</dbReference>
<evidence type="ECO:0007829" key="6">
    <source>
        <dbReference type="ProteomicsDB" id="A0A6I8MWZ5"/>
    </source>
</evidence>